<dbReference type="Proteomes" id="UP000612585">
    <property type="component" value="Unassembled WGS sequence"/>
</dbReference>
<evidence type="ECO:0000313" key="2">
    <source>
        <dbReference type="Proteomes" id="UP000612585"/>
    </source>
</evidence>
<reference evidence="1" key="1">
    <citation type="submission" date="2021-01" db="EMBL/GenBank/DDBJ databases">
        <title>Whole genome shotgun sequence of Virgisporangium aurantiacum NBRC 16421.</title>
        <authorList>
            <person name="Komaki H."/>
            <person name="Tamura T."/>
        </authorList>
    </citation>
    <scope>NUCLEOTIDE SEQUENCE</scope>
    <source>
        <strain evidence="1">NBRC 16421</strain>
    </source>
</reference>
<comment type="caution">
    <text evidence="1">The sequence shown here is derived from an EMBL/GenBank/DDBJ whole genome shotgun (WGS) entry which is preliminary data.</text>
</comment>
<dbReference type="EMBL" id="BOPG01000044">
    <property type="protein sequence ID" value="GIJ59132.1"/>
    <property type="molecule type" value="Genomic_DNA"/>
</dbReference>
<sequence>MSAYGYRLGGPGAWNLHRVNVGDELRTGWYDERNPLHDFARAPRRQPLPVWAGRSAGRPMSKLPFAFMEALDVSPPGWTREIGAPPILSHHLPATPELRSLDRVAVAQYVLVVGDSLLDRDEEEAAYYRDDDSFVLDPALGLTGDPRLDWDGVLIAALTGLGLEPVGMPDWLWYRVAWTGE</sequence>
<dbReference type="AlphaFoldDB" id="A0A8J3Z8R1"/>
<gene>
    <name evidence="1" type="ORF">Vau01_066480</name>
</gene>
<name>A0A8J3Z8R1_9ACTN</name>
<organism evidence="1 2">
    <name type="scientific">Virgisporangium aurantiacum</name>
    <dbReference type="NCBI Taxonomy" id="175570"/>
    <lineage>
        <taxon>Bacteria</taxon>
        <taxon>Bacillati</taxon>
        <taxon>Actinomycetota</taxon>
        <taxon>Actinomycetes</taxon>
        <taxon>Micromonosporales</taxon>
        <taxon>Micromonosporaceae</taxon>
        <taxon>Virgisporangium</taxon>
    </lineage>
</organism>
<accession>A0A8J3Z8R1</accession>
<evidence type="ECO:0000313" key="1">
    <source>
        <dbReference type="EMBL" id="GIJ59132.1"/>
    </source>
</evidence>
<protein>
    <submittedName>
        <fullName evidence="1">Uncharacterized protein</fullName>
    </submittedName>
</protein>
<keyword evidence="2" id="KW-1185">Reference proteome</keyword>
<proteinExistence type="predicted"/>